<evidence type="ECO:0000256" key="6">
    <source>
        <dbReference type="ARBA" id="ARBA00022982"/>
    </source>
</evidence>
<dbReference type="PRINTS" id="PR00163">
    <property type="entry name" value="RUBREDOXIN"/>
</dbReference>
<dbReference type="PATRIC" id="fig|1163408.3.peg.1464"/>
<dbReference type="InterPro" id="IPR050526">
    <property type="entry name" value="Rubredoxin_ET"/>
</dbReference>
<dbReference type="PROSITE" id="PS00202">
    <property type="entry name" value="RUBREDOXIN"/>
    <property type="match status" value="1"/>
</dbReference>
<evidence type="ECO:0000313" key="11">
    <source>
        <dbReference type="EMBL" id="EIL89979.1"/>
    </source>
</evidence>
<dbReference type="Gene3D" id="2.20.28.10">
    <property type="match status" value="1"/>
</dbReference>
<dbReference type="PIRSF" id="PIRSF000071">
    <property type="entry name" value="Rubredoxin"/>
    <property type="match status" value="1"/>
</dbReference>
<feature type="binding site" evidence="9">
    <location>
        <position position="42"/>
    </location>
    <ligand>
        <name>Fe cation</name>
        <dbReference type="ChEBI" id="CHEBI:24875"/>
    </ligand>
</feature>
<dbReference type="SUPFAM" id="SSF57802">
    <property type="entry name" value="Rubredoxin-like"/>
    <property type="match status" value="1"/>
</dbReference>
<evidence type="ECO:0000256" key="3">
    <source>
        <dbReference type="ARBA" id="ARBA00005337"/>
    </source>
</evidence>
<dbReference type="PROSITE" id="PS50903">
    <property type="entry name" value="RUBREDOXIN_LIKE"/>
    <property type="match status" value="1"/>
</dbReference>
<keyword evidence="12" id="KW-1185">Reference proteome</keyword>
<evidence type="ECO:0000256" key="4">
    <source>
        <dbReference type="ARBA" id="ARBA00022448"/>
    </source>
</evidence>
<comment type="pathway">
    <text evidence="2">Hydrocarbon metabolism; alkane degradation.</text>
</comment>
<evidence type="ECO:0000256" key="5">
    <source>
        <dbReference type="ARBA" id="ARBA00022723"/>
    </source>
</evidence>
<dbReference type="InterPro" id="IPR018527">
    <property type="entry name" value="Rubredoxin_Fe_BS"/>
</dbReference>
<gene>
    <name evidence="11" type="ORF">UU9_07181</name>
</gene>
<evidence type="ECO:0000256" key="2">
    <source>
        <dbReference type="ARBA" id="ARBA00004933"/>
    </source>
</evidence>
<keyword evidence="4 8" id="KW-0813">Transport</keyword>
<dbReference type="PANTHER" id="PTHR47627">
    <property type="entry name" value="RUBREDOXIN"/>
    <property type="match status" value="1"/>
</dbReference>
<sequence length="55" mass="6305">MRKWMCVVCGYIYDEAEGVPEEGIAPGTRWEDVPDTWTCPDCGTTKDDFEMIELD</sequence>
<organism evidence="11 12">
    <name type="scientific">Rhodanobacter fulvus Jip2</name>
    <dbReference type="NCBI Taxonomy" id="1163408"/>
    <lineage>
        <taxon>Bacteria</taxon>
        <taxon>Pseudomonadati</taxon>
        <taxon>Pseudomonadota</taxon>
        <taxon>Gammaproteobacteria</taxon>
        <taxon>Lysobacterales</taxon>
        <taxon>Rhodanobacteraceae</taxon>
        <taxon>Rhodanobacter</taxon>
    </lineage>
</organism>
<dbReference type="AlphaFoldDB" id="I4VRY8"/>
<accession>I4VRY8</accession>
<evidence type="ECO:0000256" key="1">
    <source>
        <dbReference type="ARBA" id="ARBA00002792"/>
    </source>
</evidence>
<reference evidence="11 12" key="1">
    <citation type="journal article" date="2012" name="J. Bacteriol.">
        <title>Genome sequences for six rhodanobacter strains, isolated from soils and the terrestrial subsurface, with variable denitrification capabilities.</title>
        <authorList>
            <person name="Kostka J.E."/>
            <person name="Green S.J."/>
            <person name="Rishishwar L."/>
            <person name="Prakash O."/>
            <person name="Katz L.S."/>
            <person name="Marino-Ramirez L."/>
            <person name="Jordan I.K."/>
            <person name="Munk C."/>
            <person name="Ivanova N."/>
            <person name="Mikhailova N."/>
            <person name="Watson D.B."/>
            <person name="Brown S.D."/>
            <person name="Palumbo A.V."/>
            <person name="Brooks S.C."/>
        </authorList>
    </citation>
    <scope>NUCLEOTIDE SEQUENCE [LARGE SCALE GENOMIC DNA]</scope>
    <source>
        <strain evidence="12">Jip2T</strain>
    </source>
</reference>
<evidence type="ECO:0000313" key="12">
    <source>
        <dbReference type="Proteomes" id="UP000004210"/>
    </source>
</evidence>
<dbReference type="eggNOG" id="COG1773">
    <property type="taxonomic scope" value="Bacteria"/>
</dbReference>
<dbReference type="PANTHER" id="PTHR47627:SF1">
    <property type="entry name" value="RUBREDOXIN-1-RELATED"/>
    <property type="match status" value="1"/>
</dbReference>
<dbReference type="InterPro" id="IPR024934">
    <property type="entry name" value="Rubredoxin-like_dom"/>
</dbReference>
<feature type="binding site" evidence="9">
    <location>
        <position position="6"/>
    </location>
    <ligand>
        <name>Fe cation</name>
        <dbReference type="ChEBI" id="CHEBI:24875"/>
    </ligand>
</feature>
<dbReference type="Proteomes" id="UP000004210">
    <property type="component" value="Unassembled WGS sequence"/>
</dbReference>
<comment type="function">
    <text evidence="1">Involved in the hydrocarbon hydroxylating system, which transfers electrons from NADH to rubredoxin reductase and then through rubredoxin to alkane 1 monooxygenase.</text>
</comment>
<evidence type="ECO:0000256" key="7">
    <source>
        <dbReference type="ARBA" id="ARBA00023004"/>
    </source>
</evidence>
<feature type="binding site" evidence="9">
    <location>
        <position position="39"/>
    </location>
    <ligand>
        <name>Fe cation</name>
        <dbReference type="ChEBI" id="CHEBI:24875"/>
    </ligand>
</feature>
<comment type="cofactor">
    <cofactor evidence="8 9">
        <name>Fe(3+)</name>
        <dbReference type="ChEBI" id="CHEBI:29034"/>
    </cofactor>
    <text evidence="8 9">Binds 1 Fe(3+) ion per subunit.</text>
</comment>
<evidence type="ECO:0000256" key="8">
    <source>
        <dbReference type="PIRNR" id="PIRNR000071"/>
    </source>
</evidence>
<comment type="caution">
    <text evidence="11">The sequence shown here is derived from an EMBL/GenBank/DDBJ whole genome shotgun (WGS) entry which is preliminary data.</text>
</comment>
<feature type="domain" description="Rubredoxin-like" evidence="10">
    <location>
        <begin position="1"/>
        <end position="52"/>
    </location>
</feature>
<evidence type="ECO:0000256" key="9">
    <source>
        <dbReference type="PIRSR" id="PIRSR000071-1"/>
    </source>
</evidence>
<dbReference type="FunFam" id="2.20.28.10:FF:000001">
    <property type="entry name" value="Rubredoxin"/>
    <property type="match status" value="1"/>
</dbReference>
<comment type="similarity">
    <text evidence="3 8">Belongs to the rubredoxin family.</text>
</comment>
<dbReference type="GO" id="GO:0009055">
    <property type="term" value="F:electron transfer activity"/>
    <property type="evidence" value="ECO:0007669"/>
    <property type="project" value="InterPro"/>
</dbReference>
<proteinExistence type="inferred from homology"/>
<dbReference type="InterPro" id="IPR024935">
    <property type="entry name" value="Rubredoxin_dom"/>
</dbReference>
<evidence type="ECO:0000259" key="10">
    <source>
        <dbReference type="PROSITE" id="PS50903"/>
    </source>
</evidence>
<keyword evidence="5 8" id="KW-0479">Metal-binding</keyword>
<dbReference type="Pfam" id="PF00301">
    <property type="entry name" value="Rubredoxin"/>
    <property type="match status" value="1"/>
</dbReference>
<dbReference type="GO" id="GO:0005506">
    <property type="term" value="F:iron ion binding"/>
    <property type="evidence" value="ECO:0007669"/>
    <property type="project" value="InterPro"/>
</dbReference>
<dbReference type="STRING" id="1163408.UU9_07181"/>
<dbReference type="GO" id="GO:0043448">
    <property type="term" value="P:alkane catabolic process"/>
    <property type="evidence" value="ECO:0007669"/>
    <property type="project" value="TreeGrafter"/>
</dbReference>
<dbReference type="CDD" id="cd00730">
    <property type="entry name" value="rubredoxin"/>
    <property type="match status" value="1"/>
</dbReference>
<protein>
    <recommendedName>
        <fullName evidence="8">Rubredoxin</fullName>
    </recommendedName>
</protein>
<keyword evidence="7 8" id="KW-0408">Iron</keyword>
<dbReference type="InterPro" id="IPR024922">
    <property type="entry name" value="Rubredoxin"/>
</dbReference>
<keyword evidence="6 8" id="KW-0249">Electron transport</keyword>
<name>I4VRY8_9GAMM</name>
<feature type="binding site" evidence="9">
    <location>
        <position position="9"/>
    </location>
    <ligand>
        <name>Fe cation</name>
        <dbReference type="ChEBI" id="CHEBI:24875"/>
    </ligand>
</feature>
<dbReference type="EMBL" id="AJXU01000029">
    <property type="protein sequence ID" value="EIL89979.1"/>
    <property type="molecule type" value="Genomic_DNA"/>
</dbReference>